<keyword evidence="2 9" id="KW-0963">Cytoplasm</keyword>
<keyword evidence="3 9" id="KW-0436">Ligase</keyword>
<dbReference type="GO" id="GO:0004814">
    <property type="term" value="F:arginine-tRNA ligase activity"/>
    <property type="evidence" value="ECO:0007669"/>
    <property type="project" value="UniProtKB-EC"/>
</dbReference>
<evidence type="ECO:0000256" key="9">
    <source>
        <dbReference type="HAMAP-Rule" id="MF_00123"/>
    </source>
</evidence>
<dbReference type="PRINTS" id="PR01038">
    <property type="entry name" value="TRNASYNTHARG"/>
</dbReference>
<dbReference type="SUPFAM" id="SSF47323">
    <property type="entry name" value="Anticodon-binding domain of a subclass of class I aminoacyl-tRNA synthetases"/>
    <property type="match status" value="1"/>
</dbReference>
<accession>A0ABR7GF77</accession>
<dbReference type="InterPro" id="IPR005148">
    <property type="entry name" value="Arg-tRNA-synth_N"/>
</dbReference>
<proteinExistence type="inferred from homology"/>
<evidence type="ECO:0000256" key="6">
    <source>
        <dbReference type="ARBA" id="ARBA00022917"/>
    </source>
</evidence>
<feature type="domain" description="Arginyl tRNA synthetase N-terminal" evidence="12">
    <location>
        <begin position="2"/>
        <end position="87"/>
    </location>
</feature>
<evidence type="ECO:0000256" key="8">
    <source>
        <dbReference type="ARBA" id="ARBA00049339"/>
    </source>
</evidence>
<evidence type="ECO:0000313" key="13">
    <source>
        <dbReference type="EMBL" id="MBC5685450.1"/>
    </source>
</evidence>
<dbReference type="InterPro" id="IPR001278">
    <property type="entry name" value="Arg-tRNA-ligase"/>
</dbReference>
<comment type="catalytic activity">
    <reaction evidence="8 9">
        <text>tRNA(Arg) + L-arginine + ATP = L-arginyl-tRNA(Arg) + AMP + diphosphate</text>
        <dbReference type="Rhea" id="RHEA:20301"/>
        <dbReference type="Rhea" id="RHEA-COMP:9658"/>
        <dbReference type="Rhea" id="RHEA-COMP:9673"/>
        <dbReference type="ChEBI" id="CHEBI:30616"/>
        <dbReference type="ChEBI" id="CHEBI:32682"/>
        <dbReference type="ChEBI" id="CHEBI:33019"/>
        <dbReference type="ChEBI" id="CHEBI:78442"/>
        <dbReference type="ChEBI" id="CHEBI:78513"/>
        <dbReference type="ChEBI" id="CHEBI:456215"/>
        <dbReference type="EC" id="6.1.1.19"/>
    </reaction>
</comment>
<dbReference type="Gene3D" id="3.40.50.620">
    <property type="entry name" value="HUPs"/>
    <property type="match status" value="1"/>
</dbReference>
<name>A0ABR7GF77_9FIRM</name>
<evidence type="ECO:0000256" key="2">
    <source>
        <dbReference type="ARBA" id="ARBA00022490"/>
    </source>
</evidence>
<dbReference type="NCBIfam" id="TIGR00456">
    <property type="entry name" value="argS"/>
    <property type="match status" value="1"/>
</dbReference>
<evidence type="ECO:0000256" key="10">
    <source>
        <dbReference type="RuleBase" id="RU363038"/>
    </source>
</evidence>
<dbReference type="InterPro" id="IPR036695">
    <property type="entry name" value="Arg-tRNA-synth_N_sf"/>
</dbReference>
<gene>
    <name evidence="9 13" type="primary">argS</name>
    <name evidence="13" type="ORF">H8R94_02280</name>
</gene>
<keyword evidence="14" id="KW-1185">Reference proteome</keyword>
<dbReference type="RefSeq" id="WP_186853757.1">
    <property type="nucleotide sequence ID" value="NZ_JACOPG010000001.1"/>
</dbReference>
<dbReference type="Gene3D" id="3.30.1360.70">
    <property type="entry name" value="Arginyl tRNA synthetase N-terminal domain"/>
    <property type="match status" value="1"/>
</dbReference>
<feature type="short sequence motif" description="'HIGH' region" evidence="9">
    <location>
        <begin position="123"/>
        <end position="133"/>
    </location>
</feature>
<dbReference type="InterPro" id="IPR035684">
    <property type="entry name" value="ArgRS_core"/>
</dbReference>
<dbReference type="EMBL" id="JACOPG010000001">
    <property type="protein sequence ID" value="MBC5685450.1"/>
    <property type="molecule type" value="Genomic_DNA"/>
</dbReference>
<dbReference type="Gene3D" id="1.10.730.10">
    <property type="entry name" value="Isoleucyl-tRNA Synthetase, Domain 1"/>
    <property type="match status" value="1"/>
</dbReference>
<comment type="similarity">
    <text evidence="1 9 10">Belongs to the class-I aminoacyl-tRNA synthetase family.</text>
</comment>
<dbReference type="SMART" id="SM01016">
    <property type="entry name" value="Arg_tRNA_synt_N"/>
    <property type="match status" value="1"/>
</dbReference>
<comment type="subunit">
    <text evidence="9">Monomer.</text>
</comment>
<dbReference type="PROSITE" id="PS00178">
    <property type="entry name" value="AA_TRNA_LIGASE_I"/>
    <property type="match status" value="1"/>
</dbReference>
<dbReference type="EC" id="6.1.1.19" evidence="9"/>
<dbReference type="Pfam" id="PF05746">
    <property type="entry name" value="DALR_1"/>
    <property type="match status" value="1"/>
</dbReference>
<evidence type="ECO:0000256" key="7">
    <source>
        <dbReference type="ARBA" id="ARBA00023146"/>
    </source>
</evidence>
<organism evidence="13 14">
    <name type="scientific">Roseburia lenta</name>
    <dbReference type="NCBI Taxonomy" id="2763061"/>
    <lineage>
        <taxon>Bacteria</taxon>
        <taxon>Bacillati</taxon>
        <taxon>Bacillota</taxon>
        <taxon>Clostridia</taxon>
        <taxon>Lachnospirales</taxon>
        <taxon>Lachnospiraceae</taxon>
        <taxon>Roseburia</taxon>
    </lineage>
</organism>
<dbReference type="Proteomes" id="UP000643810">
    <property type="component" value="Unassembled WGS sequence"/>
</dbReference>
<dbReference type="SUPFAM" id="SSF52374">
    <property type="entry name" value="Nucleotidylyl transferase"/>
    <property type="match status" value="1"/>
</dbReference>
<keyword evidence="5 9" id="KW-0067">ATP-binding</keyword>
<dbReference type="Pfam" id="PF00750">
    <property type="entry name" value="tRNA-synt_1d"/>
    <property type="match status" value="1"/>
</dbReference>
<dbReference type="HAMAP" id="MF_00123">
    <property type="entry name" value="Arg_tRNA_synth"/>
    <property type="match status" value="1"/>
</dbReference>
<reference evidence="13 14" key="1">
    <citation type="submission" date="2020-08" db="EMBL/GenBank/DDBJ databases">
        <title>Genome public.</title>
        <authorList>
            <person name="Liu C."/>
            <person name="Sun Q."/>
        </authorList>
    </citation>
    <scope>NUCLEOTIDE SEQUENCE [LARGE SCALE GENOMIC DNA]</scope>
    <source>
        <strain evidence="13 14">NSJ-9</strain>
    </source>
</reference>
<evidence type="ECO:0000256" key="3">
    <source>
        <dbReference type="ARBA" id="ARBA00022598"/>
    </source>
</evidence>
<dbReference type="InterPro" id="IPR008909">
    <property type="entry name" value="DALR_anticod-bd"/>
</dbReference>
<dbReference type="SMART" id="SM00836">
    <property type="entry name" value="DALR_1"/>
    <property type="match status" value="1"/>
</dbReference>
<keyword evidence="4 9" id="KW-0547">Nucleotide-binding</keyword>
<comment type="caution">
    <text evidence="13">The sequence shown here is derived from an EMBL/GenBank/DDBJ whole genome shotgun (WGS) entry which is preliminary data.</text>
</comment>
<keyword evidence="7 9" id="KW-0030">Aminoacyl-tRNA synthetase</keyword>
<evidence type="ECO:0000259" key="11">
    <source>
        <dbReference type="SMART" id="SM00836"/>
    </source>
</evidence>
<dbReference type="PANTHER" id="PTHR11956">
    <property type="entry name" value="ARGINYL-TRNA SYNTHETASE"/>
    <property type="match status" value="1"/>
</dbReference>
<comment type="subcellular location">
    <subcellularLocation>
        <location evidence="9">Cytoplasm</location>
    </subcellularLocation>
</comment>
<dbReference type="InterPro" id="IPR014729">
    <property type="entry name" value="Rossmann-like_a/b/a_fold"/>
</dbReference>
<feature type="domain" description="DALR anticodon binding" evidence="11">
    <location>
        <begin position="470"/>
        <end position="588"/>
    </location>
</feature>
<dbReference type="InterPro" id="IPR001412">
    <property type="entry name" value="aa-tRNA-synth_I_CS"/>
</dbReference>
<evidence type="ECO:0000256" key="1">
    <source>
        <dbReference type="ARBA" id="ARBA00005594"/>
    </source>
</evidence>
<sequence>MKEILDLIRKEITDAFVACGYDEKYGRVSLSNRSDLCEYQCNGAMAAAKEYKKAPIAIATEVSEKLQDNPMFESVIACPPGFLNLILAPGYVTDYVNAMAEDDRKGVDKVAEPKTVIVDYGGPNVAKPLHVGHLRSAVIGESVKRIGKFMGDNMIGDVHLGDWGLQMGLIITELRLRQPDLCYFDPDYTGEYPSEPPFTISELEEIYPTASAKSKEDAAYKEEAMTATFELQQGNRGYQALLKHILDVSVSDLKKNYENLNVSFELWKGESDAQPYIPDMVEKMKKDGYAYVSDGALVVDVKEDTDTKEIPPCMILKSDGASLYDTTDLATLIWRMEDYHPASVIYLADKRQELHFVQVFRCARKTGIVPDTTELKFIGFGTMNGKDGKPFKTREGGVMRLETLVSEINEKMYEKIMDNKTMEEDEARKTAQIVALSAIKYGDLSNQASKDYIFDIDRFTSFEGNTGPYILYTIVRMKSILHKYEESGKKVADAKILTAASESEKSLMLELAKFNSAMRGAYEENAPHRICAYIYDLANAFNHFYHETKIMTEEDEKKQAGYIRLLELTKEVLEICIDLLGFSAPERM</sequence>
<evidence type="ECO:0000259" key="12">
    <source>
        <dbReference type="SMART" id="SM01016"/>
    </source>
</evidence>
<evidence type="ECO:0000313" key="14">
    <source>
        <dbReference type="Proteomes" id="UP000643810"/>
    </source>
</evidence>
<keyword evidence="6 9" id="KW-0648">Protein biosynthesis</keyword>
<evidence type="ECO:0000256" key="5">
    <source>
        <dbReference type="ARBA" id="ARBA00022840"/>
    </source>
</evidence>
<protein>
    <recommendedName>
        <fullName evidence="9">Arginine--tRNA ligase</fullName>
        <ecNumber evidence="9">6.1.1.19</ecNumber>
    </recommendedName>
    <alternativeName>
        <fullName evidence="9">Arginyl-tRNA synthetase</fullName>
        <shortName evidence="9">ArgRS</shortName>
    </alternativeName>
</protein>
<dbReference type="SUPFAM" id="SSF55190">
    <property type="entry name" value="Arginyl-tRNA synthetase (ArgRS), N-terminal 'additional' domain"/>
    <property type="match status" value="1"/>
</dbReference>
<evidence type="ECO:0000256" key="4">
    <source>
        <dbReference type="ARBA" id="ARBA00022741"/>
    </source>
</evidence>
<dbReference type="Pfam" id="PF03485">
    <property type="entry name" value="Arg_tRNA_synt_N"/>
    <property type="match status" value="1"/>
</dbReference>
<dbReference type="InterPro" id="IPR009080">
    <property type="entry name" value="tRNAsynth_Ia_anticodon-bd"/>
</dbReference>
<dbReference type="PANTHER" id="PTHR11956:SF5">
    <property type="entry name" value="ARGININE--TRNA LIGASE, CYTOPLASMIC"/>
    <property type="match status" value="1"/>
</dbReference>